<keyword evidence="2" id="KW-1185">Reference proteome</keyword>
<dbReference type="RefSeq" id="YP_009789760.1">
    <property type="nucleotide sequence ID" value="NC_047816.1"/>
</dbReference>
<dbReference type="EMBL" id="KY464836">
    <property type="protein sequence ID" value="AQT27783.1"/>
    <property type="molecule type" value="Genomic_DNA"/>
</dbReference>
<proteinExistence type="predicted"/>
<reference evidence="1 2" key="1">
    <citation type="submission" date="2017-01" db="EMBL/GenBank/DDBJ databases">
        <title>Isolation and complete genomic analysis of a novel lytic bacteriophage infecting the Ralstonia solanacearum.</title>
        <authorList>
            <person name="Su J."/>
            <person name="Sun H."/>
            <person name="Liu J."/>
            <person name="Guo Z."/>
            <person name="Fan G."/>
            <person name="Gu G."/>
            <person name="Wang G."/>
        </authorList>
    </citation>
    <scope>NUCLEOTIDE SEQUENCE [LARGE SCALE GENOMIC DNA]</scope>
</reference>
<dbReference type="GeneID" id="54979907"/>
<organism evidence="1 2">
    <name type="scientific">Ralstonia phage RS-PI-1</name>
    <dbReference type="NCBI Taxonomy" id="1958965"/>
    <lineage>
        <taxon>Viruses</taxon>
        <taxon>Duplodnaviria</taxon>
        <taxon>Heunggongvirae</taxon>
        <taxon>Uroviricota</taxon>
        <taxon>Caudoviricetes</taxon>
        <taxon>Autographivirales</taxon>
        <taxon>Autonotataviridae</taxon>
        <taxon>Ampunavirus</taxon>
        <taxon>Ampunavirus RSPI1</taxon>
    </lineage>
</organism>
<dbReference type="KEGG" id="vg:54979907"/>
<evidence type="ECO:0000313" key="1">
    <source>
        <dbReference type="EMBL" id="AQT27783.1"/>
    </source>
</evidence>
<name>A0A1S6L1E2_9CAUD</name>
<sequence length="55" mass="6123">MKEQVVIRLDPAQMRELERQVPPPVVTTSTTELLAGYQLGVQSVLKLLRDGYVVG</sequence>
<dbReference type="Proteomes" id="UP000224348">
    <property type="component" value="Segment"/>
</dbReference>
<accession>A0A1S6L1E2</accession>
<protein>
    <submittedName>
        <fullName evidence="1">Uncharacterized protein</fullName>
    </submittedName>
</protein>
<evidence type="ECO:0000313" key="2">
    <source>
        <dbReference type="Proteomes" id="UP000224348"/>
    </source>
</evidence>